<gene>
    <name evidence="1" type="ORF">E2R54_14615</name>
</gene>
<protein>
    <submittedName>
        <fullName evidence="1">Uncharacterized protein</fullName>
    </submittedName>
</protein>
<dbReference type="RefSeq" id="WP_133400301.1">
    <property type="nucleotide sequence ID" value="NZ_SMZX01000003.1"/>
</dbReference>
<name>A0A4R5YFT8_9MICO</name>
<reference evidence="1 2" key="1">
    <citation type="submission" date="2019-03" db="EMBL/GenBank/DDBJ databases">
        <title>Genome Sequencing and Assembly of Various Microbes Isolated from Partially Reclaimed Soil and Acid Mine Drainage (AMD) Site.</title>
        <authorList>
            <person name="Steinbock B."/>
            <person name="Bechtold R."/>
            <person name="Sevigny J.L."/>
            <person name="Thomas D."/>
            <person name="Cuthill L.R."/>
            <person name="Aveiro Johannsen E.J."/>
            <person name="Thomas K."/>
            <person name="Ghosh A."/>
        </authorList>
    </citation>
    <scope>NUCLEOTIDE SEQUENCE [LARGE SCALE GENOMIC DNA]</scope>
    <source>
        <strain evidence="1 2">F-B2</strain>
    </source>
</reference>
<dbReference type="AlphaFoldDB" id="A0A4R5YFT8"/>
<proteinExistence type="predicted"/>
<dbReference type="Proteomes" id="UP000295633">
    <property type="component" value="Unassembled WGS sequence"/>
</dbReference>
<organism evidence="1 2">
    <name type="scientific">Microbacterium oleivorans</name>
    <dbReference type="NCBI Taxonomy" id="273677"/>
    <lineage>
        <taxon>Bacteria</taxon>
        <taxon>Bacillati</taxon>
        <taxon>Actinomycetota</taxon>
        <taxon>Actinomycetes</taxon>
        <taxon>Micrococcales</taxon>
        <taxon>Microbacteriaceae</taxon>
        <taxon>Microbacterium</taxon>
    </lineage>
</organism>
<accession>A0A4R5YFT8</accession>
<sequence>MAVTSGYALSLPATWIPIPTGFPWQSFDDPTAWATEVADSLLEGLDAPQEVRSGVREAAEALQTMPSPLPGALERFWRVEGIGGPTVVAHLYVTESDVDSAEGLMDMVRAGIGGRVQTWRVWTDTAFEHAIEAVIVAEIDGATVASVRQIGVRAGLVYLLDFLTEDPLLLEAVQSELQDIFRSIHFATGV</sequence>
<evidence type="ECO:0000313" key="1">
    <source>
        <dbReference type="EMBL" id="TDL42205.1"/>
    </source>
</evidence>
<dbReference type="EMBL" id="SMZX01000003">
    <property type="protein sequence ID" value="TDL42205.1"/>
    <property type="molecule type" value="Genomic_DNA"/>
</dbReference>
<comment type="caution">
    <text evidence="1">The sequence shown here is derived from an EMBL/GenBank/DDBJ whole genome shotgun (WGS) entry which is preliminary data.</text>
</comment>
<evidence type="ECO:0000313" key="2">
    <source>
        <dbReference type="Proteomes" id="UP000295633"/>
    </source>
</evidence>